<gene>
    <name evidence="6" type="ORF">GSM42_17935</name>
</gene>
<accession>A0A6I4W0R7</accession>
<dbReference type="RefSeq" id="WP_160802920.1">
    <property type="nucleotide sequence ID" value="NZ_WUUL01000016.1"/>
</dbReference>
<evidence type="ECO:0000256" key="2">
    <source>
        <dbReference type="ARBA" id="ARBA00022692"/>
    </source>
</evidence>
<evidence type="ECO:0000256" key="1">
    <source>
        <dbReference type="ARBA" id="ARBA00022475"/>
    </source>
</evidence>
<dbReference type="Pfam" id="PF11023">
    <property type="entry name" value="DUF2614"/>
    <property type="match status" value="1"/>
</dbReference>
<reference evidence="6 7" key="1">
    <citation type="submission" date="2019-12" db="EMBL/GenBank/DDBJ databases">
        <title>Whole-genome analyses of novel actinobacteria.</title>
        <authorList>
            <person name="Sahin N."/>
            <person name="Saygin H."/>
        </authorList>
    </citation>
    <scope>NUCLEOTIDE SEQUENCE [LARGE SCALE GENOMIC DNA]</scope>
    <source>
        <strain evidence="6 7">KC615</strain>
    </source>
</reference>
<protein>
    <recommendedName>
        <fullName evidence="8">Zinc-ribbon containing domain-containing protein</fullName>
    </recommendedName>
</protein>
<dbReference type="NCBIfam" id="NF002796">
    <property type="entry name" value="PRK02935.1"/>
    <property type="match status" value="1"/>
</dbReference>
<keyword evidence="1" id="KW-1003">Cell membrane</keyword>
<organism evidence="6 7">
    <name type="scientific">Shimazuella alba</name>
    <dbReference type="NCBI Taxonomy" id="2690964"/>
    <lineage>
        <taxon>Bacteria</taxon>
        <taxon>Bacillati</taxon>
        <taxon>Bacillota</taxon>
        <taxon>Bacilli</taxon>
        <taxon>Bacillales</taxon>
        <taxon>Thermoactinomycetaceae</taxon>
        <taxon>Shimazuella</taxon>
    </lineage>
</organism>
<evidence type="ECO:0008006" key="8">
    <source>
        <dbReference type="Google" id="ProtNLM"/>
    </source>
</evidence>
<dbReference type="EMBL" id="WUUL01000016">
    <property type="protein sequence ID" value="MXQ55566.1"/>
    <property type="molecule type" value="Genomic_DNA"/>
</dbReference>
<evidence type="ECO:0000313" key="7">
    <source>
        <dbReference type="Proteomes" id="UP000430692"/>
    </source>
</evidence>
<evidence type="ECO:0000256" key="3">
    <source>
        <dbReference type="ARBA" id="ARBA00022989"/>
    </source>
</evidence>
<keyword evidence="2 5" id="KW-0812">Transmembrane</keyword>
<evidence type="ECO:0000256" key="4">
    <source>
        <dbReference type="ARBA" id="ARBA00023136"/>
    </source>
</evidence>
<keyword evidence="3 5" id="KW-1133">Transmembrane helix</keyword>
<proteinExistence type="predicted"/>
<feature type="transmembrane region" description="Helical" evidence="5">
    <location>
        <begin position="37"/>
        <end position="56"/>
    </location>
</feature>
<evidence type="ECO:0000313" key="6">
    <source>
        <dbReference type="EMBL" id="MXQ55566.1"/>
    </source>
</evidence>
<dbReference type="Proteomes" id="UP000430692">
    <property type="component" value="Unassembled WGS sequence"/>
</dbReference>
<feature type="transmembrane region" description="Helical" evidence="5">
    <location>
        <begin position="12"/>
        <end position="31"/>
    </location>
</feature>
<dbReference type="AlphaFoldDB" id="A0A6I4W0R7"/>
<keyword evidence="7" id="KW-1185">Reference proteome</keyword>
<name>A0A6I4W0R7_9BACL</name>
<keyword evidence="4 5" id="KW-0472">Membrane</keyword>
<comment type="caution">
    <text evidence="6">The sequence shown here is derived from an EMBL/GenBank/DDBJ whole genome shotgun (WGS) entry which is preliminary data.</text>
</comment>
<dbReference type="InterPro" id="IPR020912">
    <property type="entry name" value="UPF0295"/>
</dbReference>
<sequence length="108" mass="11877">MLLSGKLNKIRTFALLLIFLGVGVMYIGFLAPSWMPLFFALGILFVMGSVGIYFWVGILSTQSLPVTCPECGKPTKVLGRKDQCMHCKAILSVDPKDAPENKKEEPLS</sequence>
<evidence type="ECO:0000256" key="5">
    <source>
        <dbReference type="SAM" id="Phobius"/>
    </source>
</evidence>